<gene>
    <name evidence="1" type="ORF">SDC9_107243</name>
</gene>
<reference evidence="1" key="1">
    <citation type="submission" date="2019-08" db="EMBL/GenBank/DDBJ databases">
        <authorList>
            <person name="Kucharzyk K."/>
            <person name="Murdoch R.W."/>
            <person name="Higgins S."/>
            <person name="Loffler F."/>
        </authorList>
    </citation>
    <scope>NUCLEOTIDE SEQUENCE</scope>
</reference>
<dbReference type="EMBL" id="VSSQ01017779">
    <property type="protein sequence ID" value="MPM60392.1"/>
    <property type="molecule type" value="Genomic_DNA"/>
</dbReference>
<organism evidence="1">
    <name type="scientific">bioreactor metagenome</name>
    <dbReference type="NCBI Taxonomy" id="1076179"/>
    <lineage>
        <taxon>unclassified sequences</taxon>
        <taxon>metagenomes</taxon>
        <taxon>ecological metagenomes</taxon>
    </lineage>
</organism>
<proteinExistence type="predicted"/>
<sequence length="61" mass="6849">MLRFPTEQVLPERSLVQSEARQRQARSQDNINLVPACPVIQLFGDGGQRQQVKAVVDGFIL</sequence>
<name>A0A645B4N2_9ZZZZ</name>
<accession>A0A645B4N2</accession>
<dbReference type="AlphaFoldDB" id="A0A645B4N2"/>
<comment type="caution">
    <text evidence="1">The sequence shown here is derived from an EMBL/GenBank/DDBJ whole genome shotgun (WGS) entry which is preliminary data.</text>
</comment>
<protein>
    <submittedName>
        <fullName evidence="1">Uncharacterized protein</fullName>
    </submittedName>
</protein>
<evidence type="ECO:0000313" key="1">
    <source>
        <dbReference type="EMBL" id="MPM60392.1"/>
    </source>
</evidence>